<reference evidence="2 3" key="1">
    <citation type="submission" date="2020-08" db="EMBL/GenBank/DDBJ databases">
        <title>Sequencing the genomes of 1000 actinobacteria strains.</title>
        <authorList>
            <person name="Klenk H.-P."/>
        </authorList>
    </citation>
    <scope>NUCLEOTIDE SEQUENCE [LARGE SCALE GENOMIC DNA]</scope>
    <source>
        <strain evidence="2 3">DSM 44230</strain>
    </source>
</reference>
<accession>A0A7W7C772</accession>
<dbReference type="EMBL" id="JACHMH010000001">
    <property type="protein sequence ID" value="MBB4675790.1"/>
    <property type="molecule type" value="Genomic_DNA"/>
</dbReference>
<dbReference type="SUPFAM" id="SSF160631">
    <property type="entry name" value="SMI1/KNR4-like"/>
    <property type="match status" value="1"/>
</dbReference>
<dbReference type="AlphaFoldDB" id="A0A7W7C772"/>
<keyword evidence="3" id="KW-1185">Reference proteome</keyword>
<comment type="caution">
    <text evidence="2">The sequence shown here is derived from an EMBL/GenBank/DDBJ whole genome shotgun (WGS) entry which is preliminary data.</text>
</comment>
<organism evidence="2 3">
    <name type="scientific">Crossiella cryophila</name>
    <dbReference type="NCBI Taxonomy" id="43355"/>
    <lineage>
        <taxon>Bacteria</taxon>
        <taxon>Bacillati</taxon>
        <taxon>Actinomycetota</taxon>
        <taxon>Actinomycetes</taxon>
        <taxon>Pseudonocardiales</taxon>
        <taxon>Pseudonocardiaceae</taxon>
        <taxon>Crossiella</taxon>
    </lineage>
</organism>
<dbReference type="InterPro" id="IPR037883">
    <property type="entry name" value="Knr4/Smi1-like_sf"/>
</dbReference>
<dbReference type="SMART" id="SM00860">
    <property type="entry name" value="SMI1_KNR4"/>
    <property type="match status" value="1"/>
</dbReference>
<feature type="domain" description="Knr4/Smi1-like" evidence="1">
    <location>
        <begin position="38"/>
        <end position="182"/>
    </location>
</feature>
<evidence type="ECO:0000313" key="2">
    <source>
        <dbReference type="EMBL" id="MBB4675790.1"/>
    </source>
</evidence>
<sequence>MTTWNAEEIHSALAAAATADPGNTALGAARHRHRLGPPLSESGIQDFEHRHGIRLPANYRDFLCQVGHGGAGPHHGLFRLEDPLLPGYVVEQHNTRGFLATPFPHTEHYNPAVPEPLPPEQDYDDAWVTGSLVIGEFGCGAYHRLIVSGPARGQVWFDDLGSDGGLTPNGDFRDWYLTWLARS</sequence>
<dbReference type="Gene3D" id="3.40.1580.10">
    <property type="entry name" value="SMI1/KNR4-like"/>
    <property type="match status" value="1"/>
</dbReference>
<dbReference type="RefSeq" id="WP_185001708.1">
    <property type="nucleotide sequence ID" value="NZ_BAAAUI010000022.1"/>
</dbReference>
<dbReference type="Proteomes" id="UP000533598">
    <property type="component" value="Unassembled WGS sequence"/>
</dbReference>
<gene>
    <name evidence="2" type="ORF">HNR67_001908</name>
</gene>
<proteinExistence type="predicted"/>
<protein>
    <recommendedName>
        <fullName evidence="1">Knr4/Smi1-like domain-containing protein</fullName>
    </recommendedName>
</protein>
<dbReference type="Pfam" id="PF09346">
    <property type="entry name" value="SMI1_KNR4"/>
    <property type="match status" value="1"/>
</dbReference>
<evidence type="ECO:0000259" key="1">
    <source>
        <dbReference type="SMART" id="SM00860"/>
    </source>
</evidence>
<dbReference type="InterPro" id="IPR018958">
    <property type="entry name" value="Knr4/Smi1-like_dom"/>
</dbReference>
<evidence type="ECO:0000313" key="3">
    <source>
        <dbReference type="Proteomes" id="UP000533598"/>
    </source>
</evidence>
<name>A0A7W7C772_9PSEU</name>